<evidence type="ECO:0000256" key="9">
    <source>
        <dbReference type="RuleBase" id="RU000672"/>
    </source>
</evidence>
<evidence type="ECO:0000256" key="3">
    <source>
        <dbReference type="ARBA" id="ARBA00022723"/>
    </source>
</evidence>
<comment type="similarity">
    <text evidence="2 9">Belongs to the copper/topaquinone oxidase family.</text>
</comment>
<dbReference type="Pfam" id="PF09248">
    <property type="entry name" value="DUF1965"/>
    <property type="match status" value="1"/>
</dbReference>
<comment type="cofactor">
    <cofactor evidence="1">
        <name>Cu cation</name>
        <dbReference type="ChEBI" id="CHEBI:23378"/>
    </cofactor>
</comment>
<feature type="modified residue" description="2',4',5'-topaquinone" evidence="8">
    <location>
        <position position="467"/>
    </location>
</feature>
<evidence type="ECO:0000256" key="6">
    <source>
        <dbReference type="ARBA" id="ARBA00023008"/>
    </source>
</evidence>
<evidence type="ECO:0000313" key="12">
    <source>
        <dbReference type="EMBL" id="OQO01923.1"/>
    </source>
</evidence>
<dbReference type="GO" id="GO:0005507">
    <property type="term" value="F:copper ion binding"/>
    <property type="evidence" value="ECO:0007669"/>
    <property type="project" value="InterPro"/>
</dbReference>
<dbReference type="PRINTS" id="PR00766">
    <property type="entry name" value="CUDAOXIDASE"/>
</dbReference>
<evidence type="ECO:0000259" key="10">
    <source>
        <dbReference type="Pfam" id="PF01179"/>
    </source>
</evidence>
<accession>A0A1V8SRY0</accession>
<dbReference type="AlphaFoldDB" id="A0A1V8SRY0"/>
<evidence type="ECO:0000259" key="11">
    <source>
        <dbReference type="Pfam" id="PF09248"/>
    </source>
</evidence>
<dbReference type="EC" id="1.4.3.-" evidence="9"/>
<dbReference type="PANTHER" id="PTHR10638:SF20">
    <property type="entry name" value="AMINE OXIDASE"/>
    <property type="match status" value="1"/>
</dbReference>
<feature type="domain" description="Copper amine oxidase catalytic" evidence="10">
    <location>
        <begin position="312"/>
        <end position="725"/>
    </location>
</feature>
<name>A0A1V8SRY0_9PEZI</name>
<dbReference type="InterPro" id="IPR016182">
    <property type="entry name" value="Cu_amine_oxidase_N-reg"/>
</dbReference>
<evidence type="ECO:0000256" key="4">
    <source>
        <dbReference type="ARBA" id="ARBA00022772"/>
    </source>
</evidence>
<dbReference type="GO" id="GO:0005886">
    <property type="term" value="C:plasma membrane"/>
    <property type="evidence" value="ECO:0007669"/>
    <property type="project" value="TreeGrafter"/>
</dbReference>
<reference evidence="13" key="1">
    <citation type="submission" date="2017-03" db="EMBL/GenBank/DDBJ databases">
        <title>Genomes of endolithic fungi from Antarctica.</title>
        <authorList>
            <person name="Coleine C."/>
            <person name="Masonjones S."/>
            <person name="Stajich J.E."/>
        </authorList>
    </citation>
    <scope>NUCLEOTIDE SEQUENCE [LARGE SCALE GENOMIC DNA]</scope>
    <source>
        <strain evidence="13">CCFEE 5527</strain>
    </source>
</reference>
<dbReference type="SUPFAM" id="SSF54416">
    <property type="entry name" value="Amine oxidase N-terminal region"/>
    <property type="match status" value="2"/>
</dbReference>
<dbReference type="InterPro" id="IPR036460">
    <property type="entry name" value="Cu_amine_oxidase_C_sf"/>
</dbReference>
<evidence type="ECO:0000256" key="1">
    <source>
        <dbReference type="ARBA" id="ARBA00001935"/>
    </source>
</evidence>
<keyword evidence="3 9" id="KW-0479">Metal-binding</keyword>
<dbReference type="STRING" id="1507870.A0A1V8SRY0"/>
<evidence type="ECO:0000256" key="5">
    <source>
        <dbReference type="ARBA" id="ARBA00023002"/>
    </source>
</evidence>
<proteinExistence type="inferred from homology"/>
<keyword evidence="5 9" id="KW-0560">Oxidoreductase</keyword>
<dbReference type="Gene3D" id="3.10.450.40">
    <property type="match status" value="2"/>
</dbReference>
<comment type="caution">
    <text evidence="12">The sequence shown here is derived from an EMBL/GenBank/DDBJ whole genome shotgun (WGS) entry which is preliminary data.</text>
</comment>
<dbReference type="OrthoDB" id="3341590at2759"/>
<feature type="active site" description="Proton acceptor" evidence="7">
    <location>
        <position position="386"/>
    </location>
</feature>
<feature type="domain" description="DUF1965" evidence="11">
    <location>
        <begin position="234"/>
        <end position="297"/>
    </location>
</feature>
<sequence length="825" mass="93576">MESRRKPLVAITSVLLFTLLVGYFAVPSLYITQDYAVKSHKPSFTAPKQNIWAELDEVEAQDVYEFLLEDFKHLNLTRHPKSLRDNFVNTVESLKPNKTDAVAYLYGDADVVDRYAKVSISQFTDGAPYFFYYTVGPLPVTKDTKAEPYGYPFNHGRNWIRSPIVDFFHIQQFSMNVAKNVSDITLELLGATVNENDPNDPRGLVAFPRSFRVVTGGLNFWLQMYRPSYSSGARTLLPQGLYVKIDAKSLDFEEWTVGQYYYNGLIYDDEHKLRAAIESPGFKKTPANLDGPWTDTEDFESTPAGRELPPPVVIQPYGPRYQLDRKQKYISWFGFEFFLTTNAAQGVLLYDIRFKGERVMYEVGLQEAMAHYAGDDPMQGGLEWMDSFFGMGKDAFELLPGYDCPTYADYLDSQTHDKYETTTIPNNICVFEYTSDSLLARHSAQYSTTASRNTYLTVRSVSTVGNYDYTIDYVFYLDGTLEVKVRASGFIFAAFYTTNSDKTEDEYGHRVHTALSTSMHDHVINFKADMDVAGPKNDLVRLAIEPITKSYSWDGPDVPKRNTMHLVEYNVTEETGLDWPKNGGEFYIVYSDKKNAWGERKGYRITSGTGLGNTPHLTIINSTTLGDSARWAEHDLWVLRQKDSEPRGADPFNFLEPFDPIVNFSQLADGESLIPSEEYDQDLVIYFNVGAHQVPTSVDIPNTLMHTASTSVMFIPHNFNDRDPSRESSQGVRIQLDGKKLSGRFAGEAYDEDASNGELRTRHGKRDAKTKKLKAHYFGGTYEKGLKVPLEALEPNFEGYRSTMHAVPDLTFNGSAVFGTWRKED</sequence>
<dbReference type="SUPFAM" id="SSF49998">
    <property type="entry name" value="Amine oxidase catalytic domain"/>
    <property type="match status" value="1"/>
</dbReference>
<dbReference type="InterPro" id="IPR000269">
    <property type="entry name" value="Cu_amine_oxidase"/>
</dbReference>
<evidence type="ECO:0000256" key="8">
    <source>
        <dbReference type="PIRSR" id="PIRSR600269-51"/>
    </source>
</evidence>
<comment type="cofactor">
    <cofactor evidence="9">
        <name>Cu cation</name>
        <dbReference type="ChEBI" id="CHEBI:23378"/>
    </cofactor>
    <text evidence="9">Contains 1 topaquinone per subunit.</text>
</comment>
<dbReference type="Proteomes" id="UP000192596">
    <property type="component" value="Unassembled WGS sequence"/>
</dbReference>
<dbReference type="GO" id="GO:0048038">
    <property type="term" value="F:quinone binding"/>
    <property type="evidence" value="ECO:0007669"/>
    <property type="project" value="InterPro"/>
</dbReference>
<evidence type="ECO:0000313" key="13">
    <source>
        <dbReference type="Proteomes" id="UP000192596"/>
    </source>
</evidence>
<dbReference type="GO" id="GO:0009308">
    <property type="term" value="P:amine metabolic process"/>
    <property type="evidence" value="ECO:0007669"/>
    <property type="project" value="UniProtKB-UniRule"/>
</dbReference>
<keyword evidence="6 9" id="KW-0186">Copper</keyword>
<dbReference type="InParanoid" id="A0A1V8SRY0"/>
<dbReference type="EMBL" id="NAJO01000029">
    <property type="protein sequence ID" value="OQO01923.1"/>
    <property type="molecule type" value="Genomic_DNA"/>
</dbReference>
<dbReference type="Gene3D" id="2.70.98.20">
    <property type="entry name" value="Copper amine oxidase, catalytic domain"/>
    <property type="match status" value="1"/>
</dbReference>
<dbReference type="GO" id="GO:0008131">
    <property type="term" value="F:primary methylamine oxidase activity"/>
    <property type="evidence" value="ECO:0007669"/>
    <property type="project" value="InterPro"/>
</dbReference>
<dbReference type="InterPro" id="IPR015328">
    <property type="entry name" value="DUF1965"/>
</dbReference>
<keyword evidence="13" id="KW-1185">Reference proteome</keyword>
<keyword evidence="4 7" id="KW-0801">TPQ</keyword>
<evidence type="ECO:0000256" key="2">
    <source>
        <dbReference type="ARBA" id="ARBA00007983"/>
    </source>
</evidence>
<dbReference type="InterPro" id="IPR015798">
    <property type="entry name" value="Cu_amine_oxidase_C"/>
</dbReference>
<feature type="active site" description="Schiff-base intermediate with substrate; via topaquinone" evidence="7">
    <location>
        <position position="467"/>
    </location>
</feature>
<gene>
    <name evidence="12" type="ORF">B0A48_12396</name>
</gene>
<dbReference type="Pfam" id="PF01179">
    <property type="entry name" value="Cu_amine_oxid"/>
    <property type="match status" value="1"/>
</dbReference>
<evidence type="ECO:0000256" key="7">
    <source>
        <dbReference type="PIRSR" id="PIRSR600269-50"/>
    </source>
</evidence>
<dbReference type="PANTHER" id="PTHR10638">
    <property type="entry name" value="COPPER AMINE OXIDASE"/>
    <property type="match status" value="1"/>
</dbReference>
<organism evidence="12 13">
    <name type="scientific">Cryoendolithus antarcticus</name>
    <dbReference type="NCBI Taxonomy" id="1507870"/>
    <lineage>
        <taxon>Eukaryota</taxon>
        <taxon>Fungi</taxon>
        <taxon>Dikarya</taxon>
        <taxon>Ascomycota</taxon>
        <taxon>Pezizomycotina</taxon>
        <taxon>Dothideomycetes</taxon>
        <taxon>Dothideomycetidae</taxon>
        <taxon>Cladosporiales</taxon>
        <taxon>Cladosporiaceae</taxon>
        <taxon>Cryoendolithus</taxon>
    </lineage>
</organism>
<comment type="PTM">
    <text evidence="8 9">Topaquinone (TPQ) is generated by copper-dependent autoxidation of a specific tyrosyl residue.</text>
</comment>
<protein>
    <recommendedName>
        <fullName evidence="9">Amine oxidase</fullName>
        <ecNumber evidence="9">1.4.3.-</ecNumber>
    </recommendedName>
</protein>